<dbReference type="PANTHER" id="PTHR41533">
    <property type="entry name" value="L,D-TRANSPEPTIDASE HI_1667-RELATED"/>
    <property type="match status" value="1"/>
</dbReference>
<evidence type="ECO:0000259" key="8">
    <source>
        <dbReference type="PROSITE" id="PS52029"/>
    </source>
</evidence>
<dbReference type="InterPro" id="IPR005490">
    <property type="entry name" value="LD_TPept_cat_dom"/>
</dbReference>
<evidence type="ECO:0000256" key="7">
    <source>
        <dbReference type="PROSITE-ProRule" id="PRU01373"/>
    </source>
</evidence>
<evidence type="ECO:0000256" key="4">
    <source>
        <dbReference type="ARBA" id="ARBA00022960"/>
    </source>
</evidence>
<comment type="similarity">
    <text evidence="2">Belongs to the YkuD family.</text>
</comment>
<keyword evidence="4 7" id="KW-0133">Cell shape</keyword>
<dbReference type="InterPro" id="IPR036365">
    <property type="entry name" value="PGBD-like_sf"/>
</dbReference>
<feature type="domain" description="L,D-TPase catalytic" evidence="8">
    <location>
        <begin position="315"/>
        <end position="471"/>
    </location>
</feature>
<dbReference type="InterPro" id="IPR002477">
    <property type="entry name" value="Peptidoglycan-bd-like"/>
</dbReference>
<dbReference type="Proteomes" id="UP001200145">
    <property type="component" value="Unassembled WGS sequence"/>
</dbReference>
<reference evidence="9 10" key="1">
    <citation type="submission" date="2022-01" db="EMBL/GenBank/DDBJ databases">
        <title>Flavihumibacter sp. nov., isolated from sediment of a river.</title>
        <authorList>
            <person name="Liu H."/>
        </authorList>
    </citation>
    <scope>NUCLEOTIDE SEQUENCE [LARGE SCALE GENOMIC DNA]</scope>
    <source>
        <strain evidence="9 10">RY-1</strain>
    </source>
</reference>
<gene>
    <name evidence="9" type="ORF">L0U88_15595</name>
</gene>
<accession>A0ABS9BML0</accession>
<organism evidence="9 10">
    <name type="scientific">Flavihumibacter fluminis</name>
    <dbReference type="NCBI Taxonomy" id="2909236"/>
    <lineage>
        <taxon>Bacteria</taxon>
        <taxon>Pseudomonadati</taxon>
        <taxon>Bacteroidota</taxon>
        <taxon>Chitinophagia</taxon>
        <taxon>Chitinophagales</taxon>
        <taxon>Chitinophagaceae</taxon>
        <taxon>Flavihumibacter</taxon>
    </lineage>
</organism>
<comment type="pathway">
    <text evidence="1 7">Cell wall biogenesis; peptidoglycan biosynthesis.</text>
</comment>
<dbReference type="CDD" id="cd16913">
    <property type="entry name" value="YkuD_like"/>
    <property type="match status" value="1"/>
</dbReference>
<name>A0ABS9BML0_9BACT</name>
<evidence type="ECO:0000313" key="9">
    <source>
        <dbReference type="EMBL" id="MCF1716064.1"/>
    </source>
</evidence>
<evidence type="ECO:0000256" key="6">
    <source>
        <dbReference type="ARBA" id="ARBA00023316"/>
    </source>
</evidence>
<dbReference type="Gene3D" id="1.10.101.10">
    <property type="entry name" value="PGBD-like superfamily/PGBD"/>
    <property type="match status" value="1"/>
</dbReference>
<keyword evidence="3" id="KW-0808">Transferase</keyword>
<dbReference type="InterPro" id="IPR052905">
    <property type="entry name" value="LD-transpeptidase_YkuD-like"/>
</dbReference>
<feature type="active site" description="Nucleophile" evidence="7">
    <location>
        <position position="445"/>
    </location>
</feature>
<dbReference type="Pfam" id="PF03734">
    <property type="entry name" value="YkuD"/>
    <property type="match status" value="1"/>
</dbReference>
<dbReference type="InterPro" id="IPR045380">
    <property type="entry name" value="LD_TPept_scaffold_dom"/>
</dbReference>
<dbReference type="Pfam" id="PF20142">
    <property type="entry name" value="Scaffold"/>
    <property type="match status" value="1"/>
</dbReference>
<keyword evidence="5 7" id="KW-0573">Peptidoglycan synthesis</keyword>
<dbReference type="Pfam" id="PF01471">
    <property type="entry name" value="PG_binding_1"/>
    <property type="match status" value="1"/>
</dbReference>
<comment type="caution">
    <text evidence="9">The sequence shown here is derived from an EMBL/GenBank/DDBJ whole genome shotgun (WGS) entry which is preliminary data.</text>
</comment>
<dbReference type="InterPro" id="IPR038063">
    <property type="entry name" value="Transpep_catalytic_dom"/>
</dbReference>
<dbReference type="SUPFAM" id="SSF47090">
    <property type="entry name" value="PGBD-like"/>
    <property type="match status" value="1"/>
</dbReference>
<sequence length="524" mass="60406">MISIIFLSLLPACQEPSANGQSPAVRDTAITGQNAFSTLFFDSASLEKFLDERSMPDTARQLVRNFYIQRNYQFAWFDSTGVAEQALHFWNLQANYLEYSRDSSIYNAYLQAWADSVQANGMAAVPDSARQRVEWQLTLQFFRYAAKAYMGDQRLNARDLSWFIPRKRVDILSMLDTLVKEKGKDINRYEPVNRQYALLRDQLKKYYEIQRLSSWTQLDLTAKKLVKGDTGKAIIQLKNKLSLLGDLPVADSGNIFDESLELAVKRFQSRYGLKEDGVIGGSTLRELSQPLDYRIRQILVNMERIRWVPQEPTSDYILVNIPEFKLHVYENGEYAHNMNVVVGTATNNTVIFTGNLKYVVFSPYWNVPPGILKKEVLPAIAKDPSYLRRNNMEQYGNGQVRQKPGPQNSLGLVKFLFPNNFSIYLHDTPSKNLFKQDKRAFSHGCIRISEPVWMATWLLRSDSTWTDVAIAKAMNAGKERFVTLKKEVPVFIGYFTAWVDREGRLNFRDDIYGHDKKMMGKMFR</sequence>
<evidence type="ECO:0000256" key="2">
    <source>
        <dbReference type="ARBA" id="ARBA00005992"/>
    </source>
</evidence>
<feature type="active site" description="Proton donor/acceptor" evidence="7">
    <location>
        <position position="426"/>
    </location>
</feature>
<protein>
    <submittedName>
        <fullName evidence="9">L,D-transpeptidase family protein</fullName>
    </submittedName>
</protein>
<dbReference type="PROSITE" id="PS52029">
    <property type="entry name" value="LD_TPASE"/>
    <property type="match status" value="1"/>
</dbReference>
<dbReference type="RefSeq" id="WP_234867015.1">
    <property type="nucleotide sequence ID" value="NZ_JAKEVY010000004.1"/>
</dbReference>
<evidence type="ECO:0000313" key="10">
    <source>
        <dbReference type="Proteomes" id="UP001200145"/>
    </source>
</evidence>
<dbReference type="EMBL" id="JAKEVY010000004">
    <property type="protein sequence ID" value="MCF1716064.1"/>
    <property type="molecule type" value="Genomic_DNA"/>
</dbReference>
<keyword evidence="10" id="KW-1185">Reference proteome</keyword>
<evidence type="ECO:0000256" key="1">
    <source>
        <dbReference type="ARBA" id="ARBA00004752"/>
    </source>
</evidence>
<evidence type="ECO:0000256" key="5">
    <source>
        <dbReference type="ARBA" id="ARBA00022984"/>
    </source>
</evidence>
<proteinExistence type="inferred from homology"/>
<dbReference type="Gene3D" id="2.40.440.10">
    <property type="entry name" value="L,D-transpeptidase catalytic domain-like"/>
    <property type="match status" value="1"/>
</dbReference>
<keyword evidence="6 7" id="KW-0961">Cell wall biogenesis/degradation</keyword>
<dbReference type="PANTHER" id="PTHR41533:SF2">
    <property type="entry name" value="BLR7131 PROTEIN"/>
    <property type="match status" value="1"/>
</dbReference>
<dbReference type="InterPro" id="IPR036366">
    <property type="entry name" value="PGBDSf"/>
</dbReference>
<dbReference type="SUPFAM" id="SSF141523">
    <property type="entry name" value="L,D-transpeptidase catalytic domain-like"/>
    <property type="match status" value="1"/>
</dbReference>
<evidence type="ECO:0000256" key="3">
    <source>
        <dbReference type="ARBA" id="ARBA00022679"/>
    </source>
</evidence>